<protein>
    <submittedName>
        <fullName evidence="1">Uncharacterized protein</fullName>
    </submittedName>
</protein>
<sequence>MICGLRRRVPYHTHTAFYIFLTKFFVRMLC</sequence>
<reference evidence="1" key="1">
    <citation type="submission" date="2018-02" db="EMBL/GenBank/DDBJ databases">
        <title>Rhizophora mucronata_Transcriptome.</title>
        <authorList>
            <person name="Meera S.P."/>
            <person name="Sreeshan A."/>
            <person name="Augustine A."/>
        </authorList>
    </citation>
    <scope>NUCLEOTIDE SEQUENCE</scope>
    <source>
        <tissue evidence="1">Leaf</tissue>
    </source>
</reference>
<proteinExistence type="predicted"/>
<name>A0A2P2MPX6_RHIMU</name>
<evidence type="ECO:0000313" key="1">
    <source>
        <dbReference type="EMBL" id="MBX32284.1"/>
    </source>
</evidence>
<organism evidence="1">
    <name type="scientific">Rhizophora mucronata</name>
    <name type="common">Asiatic mangrove</name>
    <dbReference type="NCBI Taxonomy" id="61149"/>
    <lineage>
        <taxon>Eukaryota</taxon>
        <taxon>Viridiplantae</taxon>
        <taxon>Streptophyta</taxon>
        <taxon>Embryophyta</taxon>
        <taxon>Tracheophyta</taxon>
        <taxon>Spermatophyta</taxon>
        <taxon>Magnoliopsida</taxon>
        <taxon>eudicotyledons</taxon>
        <taxon>Gunneridae</taxon>
        <taxon>Pentapetalae</taxon>
        <taxon>rosids</taxon>
        <taxon>fabids</taxon>
        <taxon>Malpighiales</taxon>
        <taxon>Rhizophoraceae</taxon>
        <taxon>Rhizophora</taxon>
    </lineage>
</organism>
<accession>A0A2P2MPX6</accession>
<dbReference type="EMBL" id="GGEC01051800">
    <property type="protein sequence ID" value="MBX32284.1"/>
    <property type="molecule type" value="Transcribed_RNA"/>
</dbReference>
<dbReference type="AlphaFoldDB" id="A0A2P2MPX6"/>